<reference evidence="5 6" key="1">
    <citation type="journal article" date="2015" name="Environ. Microbiol.">
        <title>Metagenome sequence of Elaphomyces granulatus from sporocarp tissue reveals Ascomycota ectomycorrhizal fingerprints of genome expansion and a Proteobacteria-rich microbiome.</title>
        <authorList>
            <person name="Quandt C.A."/>
            <person name="Kohler A."/>
            <person name="Hesse C.N."/>
            <person name="Sharpton T.J."/>
            <person name="Martin F."/>
            <person name="Spatafora J.W."/>
        </authorList>
    </citation>
    <scope>NUCLEOTIDE SEQUENCE [LARGE SCALE GENOMIC DNA]</scope>
    <source>
        <strain evidence="5 6">OSC145934</strain>
    </source>
</reference>
<dbReference type="PANTHER" id="PTHR23204">
    <property type="entry name" value="CLEAVAGE AND POLYADENYLATION SPECIFIC FACTOR"/>
    <property type="match status" value="1"/>
</dbReference>
<dbReference type="OrthoDB" id="10065185at2759"/>
<feature type="compositionally biased region" description="Basic and acidic residues" evidence="3">
    <location>
        <begin position="25"/>
        <end position="40"/>
    </location>
</feature>
<feature type="compositionally biased region" description="Polar residues" evidence="3">
    <location>
        <begin position="216"/>
        <end position="233"/>
    </location>
</feature>
<evidence type="ECO:0000313" key="5">
    <source>
        <dbReference type="EMBL" id="OXV08942.1"/>
    </source>
</evidence>
<keyword evidence="6" id="KW-1185">Reference proteome</keyword>
<keyword evidence="2" id="KW-0694">RNA-binding</keyword>
<gene>
    <name evidence="5" type="ORF">Egran_03295</name>
</gene>
<dbReference type="Gene3D" id="3.30.70.330">
    <property type="match status" value="1"/>
</dbReference>
<feature type="compositionally biased region" description="Polar residues" evidence="3">
    <location>
        <begin position="41"/>
        <end position="80"/>
    </location>
</feature>
<dbReference type="GO" id="GO:0003723">
    <property type="term" value="F:RNA binding"/>
    <property type="evidence" value="ECO:0007669"/>
    <property type="project" value="UniProtKB-UniRule"/>
</dbReference>
<feature type="domain" description="RRM" evidence="4">
    <location>
        <begin position="110"/>
        <end position="194"/>
    </location>
</feature>
<comment type="similarity">
    <text evidence="1">Belongs to the RRM CPSF6/7 family.</text>
</comment>
<feature type="compositionally biased region" description="Basic and acidic residues" evidence="3">
    <location>
        <begin position="202"/>
        <end position="215"/>
    </location>
</feature>
<feature type="compositionally biased region" description="Gly residues" evidence="3">
    <location>
        <begin position="240"/>
        <end position="249"/>
    </location>
</feature>
<protein>
    <recommendedName>
        <fullName evidence="4">RRM domain-containing protein</fullName>
    </recommendedName>
</protein>
<evidence type="ECO:0000256" key="1">
    <source>
        <dbReference type="ARBA" id="ARBA00006265"/>
    </source>
</evidence>
<proteinExistence type="inferred from homology"/>
<dbReference type="Proteomes" id="UP000243515">
    <property type="component" value="Unassembled WGS sequence"/>
</dbReference>
<evidence type="ECO:0000259" key="4">
    <source>
        <dbReference type="PROSITE" id="PS50102"/>
    </source>
</evidence>
<accession>A0A232LXT9</accession>
<sequence length="396" mass="42383">MAAEDDNFDIDIYGDGGGYNSNEQGDYKHDESGLILDTREQSTNGVPHEANSATTNYRSDKTSGANSNEHIANTDFSSRESISALHQPQLLGHKRKDSPDDRPADPDATTALFISDLFWWTTDDDVRGWVREAGCEAELKDVTFSEHKVNGKSKGQAFVELTSPQAATATKHKIDSFTSSGQTARKYTINYTNPHTNPFRTLPKDAPTRKDDRGPRSNSATFGSPSGQTTHFGVSNMSGGFRGRGGFNRGGMSNNMSTFNSNRNFTAPMGGFQSTPMGGGYQGGPMGGVQNYSGFNSRGNMMGSNMRGGPTGMRGRSSGIGPNMMSMPAMGPMGGMGMNAIPGGMNPMMGNMGGNMGMQGQGGFANPHFNQGFFPQNQGVGDGSWNPHGVKRTRQE</sequence>
<comment type="caution">
    <text evidence="5">The sequence shown here is derived from an EMBL/GenBank/DDBJ whole genome shotgun (WGS) entry which is preliminary data.</text>
</comment>
<dbReference type="PROSITE" id="PS50102">
    <property type="entry name" value="RRM"/>
    <property type="match status" value="1"/>
</dbReference>
<evidence type="ECO:0000313" key="6">
    <source>
        <dbReference type="Proteomes" id="UP000243515"/>
    </source>
</evidence>
<feature type="region of interest" description="Disordered" evidence="3">
    <location>
        <begin position="376"/>
        <end position="396"/>
    </location>
</feature>
<dbReference type="AlphaFoldDB" id="A0A232LXT9"/>
<feature type="compositionally biased region" description="Polar residues" evidence="3">
    <location>
        <begin position="189"/>
        <end position="199"/>
    </location>
</feature>
<dbReference type="InterPro" id="IPR012677">
    <property type="entry name" value="Nucleotide-bd_a/b_plait_sf"/>
</dbReference>
<evidence type="ECO:0000256" key="3">
    <source>
        <dbReference type="SAM" id="MobiDB-lite"/>
    </source>
</evidence>
<dbReference type="EMBL" id="NPHW01003806">
    <property type="protein sequence ID" value="OXV08942.1"/>
    <property type="molecule type" value="Genomic_DNA"/>
</dbReference>
<dbReference type="GO" id="GO:0005634">
    <property type="term" value="C:nucleus"/>
    <property type="evidence" value="ECO:0007669"/>
    <property type="project" value="UniProtKB-SubCell"/>
</dbReference>
<dbReference type="InterPro" id="IPR034772">
    <property type="entry name" value="CPSF6/7"/>
</dbReference>
<feature type="region of interest" description="Disordered" evidence="3">
    <location>
        <begin position="1"/>
        <end position="80"/>
    </location>
</feature>
<dbReference type="SUPFAM" id="SSF54928">
    <property type="entry name" value="RNA-binding domain, RBD"/>
    <property type="match status" value="1"/>
</dbReference>
<organism evidence="5 6">
    <name type="scientific">Elaphomyces granulatus</name>
    <dbReference type="NCBI Taxonomy" id="519963"/>
    <lineage>
        <taxon>Eukaryota</taxon>
        <taxon>Fungi</taxon>
        <taxon>Dikarya</taxon>
        <taxon>Ascomycota</taxon>
        <taxon>Pezizomycotina</taxon>
        <taxon>Eurotiomycetes</taxon>
        <taxon>Eurotiomycetidae</taxon>
        <taxon>Eurotiales</taxon>
        <taxon>Elaphomycetaceae</taxon>
        <taxon>Elaphomyces</taxon>
    </lineage>
</organism>
<dbReference type="InterPro" id="IPR035979">
    <property type="entry name" value="RBD_domain_sf"/>
</dbReference>
<evidence type="ECO:0000256" key="2">
    <source>
        <dbReference type="PROSITE-ProRule" id="PRU00176"/>
    </source>
</evidence>
<dbReference type="GO" id="GO:0006397">
    <property type="term" value="P:mRNA processing"/>
    <property type="evidence" value="ECO:0007669"/>
    <property type="project" value="UniProtKB-KW"/>
</dbReference>
<dbReference type="InterPro" id="IPR000504">
    <property type="entry name" value="RRM_dom"/>
</dbReference>
<feature type="region of interest" description="Disordered" evidence="3">
    <location>
        <begin position="189"/>
        <end position="283"/>
    </location>
</feature>
<name>A0A232LXT9_9EURO</name>